<dbReference type="Pfam" id="PF00009">
    <property type="entry name" value="GTP_EFTU"/>
    <property type="match status" value="1"/>
</dbReference>
<dbReference type="GO" id="GO:0003746">
    <property type="term" value="F:translation elongation factor activity"/>
    <property type="evidence" value="ECO:0007669"/>
    <property type="project" value="UniProtKB-KW"/>
</dbReference>
<dbReference type="InterPro" id="IPR009001">
    <property type="entry name" value="Transl_elong_EF1A/Init_IF2_C"/>
</dbReference>
<evidence type="ECO:0000256" key="4">
    <source>
        <dbReference type="ARBA" id="ARBA00022917"/>
    </source>
</evidence>
<dbReference type="GeneID" id="90541246"/>
<dbReference type="Pfam" id="PF03143">
    <property type="entry name" value="GTP_EFTU_D3"/>
    <property type="match status" value="1"/>
</dbReference>
<dbReference type="RefSeq" id="XP_065329570.1">
    <property type="nucleotide sequence ID" value="XM_065473498.1"/>
</dbReference>
<keyword evidence="3" id="KW-0251">Elongation factor</keyword>
<keyword evidence="2" id="KW-0547">Nucleotide-binding</keyword>
<dbReference type="InterPro" id="IPR004160">
    <property type="entry name" value="Transl_elong_EFTu/EF1A_C"/>
</dbReference>
<dbReference type="CDD" id="cd01883">
    <property type="entry name" value="EF1_alpha"/>
    <property type="match status" value="1"/>
</dbReference>
<proteinExistence type="inferred from homology"/>
<dbReference type="KEGG" id="vnx:VNE69_05022"/>
<gene>
    <name evidence="7" type="ORF">VNE69_05022</name>
</gene>
<dbReference type="InterPro" id="IPR009000">
    <property type="entry name" value="Transl_B-barrel_sf"/>
</dbReference>
<evidence type="ECO:0000256" key="2">
    <source>
        <dbReference type="ARBA" id="ARBA00022741"/>
    </source>
</evidence>
<dbReference type="SUPFAM" id="SSF52540">
    <property type="entry name" value="P-loop containing nucleoside triphosphate hydrolases"/>
    <property type="match status" value="1"/>
</dbReference>
<dbReference type="Gene3D" id="2.40.30.10">
    <property type="entry name" value="Translation factors"/>
    <property type="match status" value="2"/>
</dbReference>
<evidence type="ECO:0000313" key="8">
    <source>
        <dbReference type="Proteomes" id="UP001334084"/>
    </source>
</evidence>
<keyword evidence="5" id="KW-0342">GTP-binding</keyword>
<protein>
    <submittedName>
        <fullName evidence="7">Eukaryotic peptide chain release factor GTP-binding subunit (ERF3A)</fullName>
    </submittedName>
</protein>
<dbReference type="Gene3D" id="3.40.50.300">
    <property type="entry name" value="P-loop containing nucleotide triphosphate hydrolases"/>
    <property type="match status" value="1"/>
</dbReference>
<evidence type="ECO:0000256" key="3">
    <source>
        <dbReference type="ARBA" id="ARBA00022768"/>
    </source>
</evidence>
<dbReference type="SUPFAM" id="SSF50447">
    <property type="entry name" value="Translation proteins"/>
    <property type="match status" value="1"/>
</dbReference>
<evidence type="ECO:0000259" key="6">
    <source>
        <dbReference type="PROSITE" id="PS51722"/>
    </source>
</evidence>
<keyword evidence="8" id="KW-1185">Reference proteome</keyword>
<sequence length="417" mass="47343">MEELENLQISKQILNIIFVGHVDAGKSTLCGQILMLQNIVDSRTLEKYKESAKEFGRESWYLSWCMDTNPEEREKGKTTELGTAFFELKNKKINILDAPGHKQYVFEMISGANCADVGVLVVSARINEFEAGFEKGGQTREHIILMKSGTIQKLVVLVNKMDDPSVKWSEERFNEIKSKIGSFIKFLFKDTVFIPVSGLTGENIGISRLDWYKGPTFFDFLNFLQVEKKDTKFLNILIIEKLKSLGSNLVCGKIDGGIIKKDDITKVVPGNIKIQVLGIFNQEDVEIQEGVPGDTVKLKLSKIDEIQIGSRLVEVNDIFYKSTHIFTSRLTVLDCENIISTGFVCMLHINVMTVQCKILEIRSLEKKKMRFLRAGQKALVKIECEKEIVLCDREPKERFALRLGERTLGVGIIRYIL</sequence>
<feature type="domain" description="Tr-type G" evidence="6">
    <location>
        <begin position="11"/>
        <end position="229"/>
    </location>
</feature>
<dbReference type="InterPro" id="IPR050100">
    <property type="entry name" value="TRAFAC_GTPase_members"/>
</dbReference>
<reference evidence="7" key="1">
    <citation type="journal article" date="2024" name="BMC Genomics">
        <title>Functional annotation of a divergent genome using sequence and structure-based similarity.</title>
        <authorList>
            <person name="Svedberg D."/>
            <person name="Winiger R.R."/>
            <person name="Berg A."/>
            <person name="Sharma H."/>
            <person name="Tellgren-Roth C."/>
            <person name="Debrunner-Vossbrinck B.A."/>
            <person name="Vossbrinck C.R."/>
            <person name="Barandun J."/>
        </authorList>
    </citation>
    <scope>NUCLEOTIDE SEQUENCE</scope>
    <source>
        <strain evidence="7">Illinois isolate</strain>
    </source>
</reference>
<dbReference type="PRINTS" id="PR00315">
    <property type="entry name" value="ELONGATNFCT"/>
</dbReference>
<organism evidence="7 8">
    <name type="scientific">Vairimorpha necatrix</name>
    <dbReference type="NCBI Taxonomy" id="6039"/>
    <lineage>
        <taxon>Eukaryota</taxon>
        <taxon>Fungi</taxon>
        <taxon>Fungi incertae sedis</taxon>
        <taxon>Microsporidia</taxon>
        <taxon>Nosematidae</taxon>
        <taxon>Vairimorpha</taxon>
    </lineage>
</organism>
<dbReference type="Proteomes" id="UP001334084">
    <property type="component" value="Chromosome 5"/>
</dbReference>
<keyword evidence="4" id="KW-0648">Protein biosynthesis</keyword>
<evidence type="ECO:0000313" key="7">
    <source>
        <dbReference type="EMBL" id="WUR03425.1"/>
    </source>
</evidence>
<evidence type="ECO:0000256" key="1">
    <source>
        <dbReference type="ARBA" id="ARBA00007249"/>
    </source>
</evidence>
<dbReference type="EMBL" id="CP142730">
    <property type="protein sequence ID" value="WUR03425.1"/>
    <property type="molecule type" value="Genomic_DNA"/>
</dbReference>
<dbReference type="GO" id="GO:0005525">
    <property type="term" value="F:GTP binding"/>
    <property type="evidence" value="ECO:0007669"/>
    <property type="project" value="UniProtKB-KW"/>
</dbReference>
<dbReference type="InterPro" id="IPR000795">
    <property type="entry name" value="T_Tr_GTP-bd_dom"/>
</dbReference>
<dbReference type="SUPFAM" id="SSF50465">
    <property type="entry name" value="EF-Tu/eEF-1alpha/eIF2-gamma C-terminal domain"/>
    <property type="match status" value="1"/>
</dbReference>
<dbReference type="PROSITE" id="PS51722">
    <property type="entry name" value="G_TR_2"/>
    <property type="match status" value="1"/>
</dbReference>
<dbReference type="InterPro" id="IPR027417">
    <property type="entry name" value="P-loop_NTPase"/>
</dbReference>
<dbReference type="PANTHER" id="PTHR23115">
    <property type="entry name" value="TRANSLATION FACTOR"/>
    <property type="match status" value="1"/>
</dbReference>
<name>A0AAX4JBS7_9MICR</name>
<comment type="similarity">
    <text evidence="1">Belongs to the TRAFAC class translation factor GTPase superfamily. Classic translation factor GTPase family. EF-Tu/EF-1A subfamily.</text>
</comment>
<accession>A0AAX4JBS7</accession>
<dbReference type="GO" id="GO:0003924">
    <property type="term" value="F:GTPase activity"/>
    <property type="evidence" value="ECO:0007669"/>
    <property type="project" value="InterPro"/>
</dbReference>
<dbReference type="AlphaFoldDB" id="A0AAX4JBS7"/>
<evidence type="ECO:0000256" key="5">
    <source>
        <dbReference type="ARBA" id="ARBA00023134"/>
    </source>
</evidence>